<dbReference type="EMBL" id="CAJNJA010007586">
    <property type="protein sequence ID" value="CAE7226565.1"/>
    <property type="molecule type" value="Genomic_DNA"/>
</dbReference>
<dbReference type="Proteomes" id="UP000601435">
    <property type="component" value="Unassembled WGS sequence"/>
</dbReference>
<comment type="caution">
    <text evidence="1">The sequence shown here is derived from an EMBL/GenBank/DDBJ whole genome shotgun (WGS) entry which is preliminary data.</text>
</comment>
<gene>
    <name evidence="1" type="ORF">SNEC2469_LOCUS3236</name>
</gene>
<feature type="non-terminal residue" evidence="1">
    <location>
        <position position="219"/>
    </location>
</feature>
<evidence type="ECO:0000313" key="2">
    <source>
        <dbReference type="Proteomes" id="UP000601435"/>
    </source>
</evidence>
<protein>
    <submittedName>
        <fullName evidence="1">Uncharacterized protein</fullName>
    </submittedName>
</protein>
<accession>A0A812KF10</accession>
<evidence type="ECO:0000313" key="1">
    <source>
        <dbReference type="EMBL" id="CAE7226565.1"/>
    </source>
</evidence>
<sequence length="219" mass="25224">MVFVQDRFGKDAIFRQSSLAIHRTFRGPDELLSILVSFSKAKRQHSARALRHSPCAARRQRQGSTLCPRCAGTKLLSEEVLDFSLAYLRSHRKRPNFVFTKLYGWHTTQDAQSLPLLDRTVASHLAKVFSADSQNGDIVFVGSDHGRLDLFYLCEQRSPFLHFYKSRSAIVALSYKDSLVGLREAKTSAEWEAFLDTHANFTREIFEMYEDPERILTWF</sequence>
<reference evidence="1" key="1">
    <citation type="submission" date="2021-02" db="EMBL/GenBank/DDBJ databases">
        <authorList>
            <person name="Dougan E. K."/>
            <person name="Rhodes N."/>
            <person name="Thang M."/>
            <person name="Chan C."/>
        </authorList>
    </citation>
    <scope>NUCLEOTIDE SEQUENCE</scope>
</reference>
<organism evidence="1 2">
    <name type="scientific">Symbiodinium necroappetens</name>
    <dbReference type="NCBI Taxonomy" id="1628268"/>
    <lineage>
        <taxon>Eukaryota</taxon>
        <taxon>Sar</taxon>
        <taxon>Alveolata</taxon>
        <taxon>Dinophyceae</taxon>
        <taxon>Suessiales</taxon>
        <taxon>Symbiodiniaceae</taxon>
        <taxon>Symbiodinium</taxon>
    </lineage>
</organism>
<name>A0A812KF10_9DINO</name>
<keyword evidence="2" id="KW-1185">Reference proteome</keyword>
<dbReference type="AlphaFoldDB" id="A0A812KF10"/>
<dbReference type="OrthoDB" id="10279378at2759"/>
<proteinExistence type="predicted"/>